<feature type="region of interest" description="Disordered" evidence="1">
    <location>
        <begin position="52"/>
        <end position="90"/>
    </location>
</feature>
<evidence type="ECO:0000259" key="2">
    <source>
        <dbReference type="Pfam" id="PF14252"/>
    </source>
</evidence>
<reference evidence="3 4" key="1">
    <citation type="submission" date="2016-10" db="EMBL/GenBank/DDBJ databases">
        <authorList>
            <person name="de Groot N.N."/>
        </authorList>
    </citation>
    <scope>NUCLEOTIDE SEQUENCE [LARGE SCALE GENOMIC DNA]</scope>
    <source>
        <strain evidence="3 4">LMG 2247</strain>
    </source>
</reference>
<protein>
    <recommendedName>
        <fullName evidence="2">DUF4347 domain-containing protein</fullName>
    </recommendedName>
</protein>
<evidence type="ECO:0000313" key="3">
    <source>
        <dbReference type="EMBL" id="SDG43307.1"/>
    </source>
</evidence>
<name>A0A1G7U7C9_9BURK</name>
<feature type="domain" description="DUF4347" evidence="2">
    <location>
        <begin position="108"/>
        <end position="271"/>
    </location>
</feature>
<dbReference type="GO" id="GO:0005509">
    <property type="term" value="F:calcium ion binding"/>
    <property type="evidence" value="ECO:0007669"/>
    <property type="project" value="InterPro"/>
</dbReference>
<proteinExistence type="predicted"/>
<evidence type="ECO:0000313" key="4">
    <source>
        <dbReference type="Proteomes" id="UP000199706"/>
    </source>
</evidence>
<dbReference type="OrthoDB" id="6091599at2"/>
<feature type="compositionally biased region" description="Basic and acidic residues" evidence="1">
    <location>
        <begin position="79"/>
        <end position="90"/>
    </location>
</feature>
<dbReference type="InterPro" id="IPR015919">
    <property type="entry name" value="Cadherin-like_sf"/>
</dbReference>
<dbReference type="PANTHER" id="PTHR14139">
    <property type="entry name" value="CALSYNTENIN"/>
    <property type="match status" value="1"/>
</dbReference>
<dbReference type="Proteomes" id="UP000199706">
    <property type="component" value="Unassembled WGS sequence"/>
</dbReference>
<organism evidence="3 4">
    <name type="scientific">Paraburkholderia phenazinium</name>
    <dbReference type="NCBI Taxonomy" id="60549"/>
    <lineage>
        <taxon>Bacteria</taxon>
        <taxon>Pseudomonadati</taxon>
        <taxon>Pseudomonadota</taxon>
        <taxon>Betaproteobacteria</taxon>
        <taxon>Burkholderiales</taxon>
        <taxon>Burkholderiaceae</taxon>
        <taxon>Paraburkholderia</taxon>
    </lineage>
</organism>
<dbReference type="GO" id="GO:0016020">
    <property type="term" value="C:membrane"/>
    <property type="evidence" value="ECO:0007669"/>
    <property type="project" value="InterPro"/>
</dbReference>
<gene>
    <name evidence="3" type="ORF">SAMN05216466_103330</name>
</gene>
<dbReference type="InterPro" id="IPR025592">
    <property type="entry name" value="DUF4347"/>
</dbReference>
<dbReference type="RefSeq" id="WP_090683502.1">
    <property type="nucleotide sequence ID" value="NZ_CADERL010000005.1"/>
</dbReference>
<dbReference type="Pfam" id="PF14252">
    <property type="entry name" value="DUF4347"/>
    <property type="match status" value="1"/>
</dbReference>
<evidence type="ECO:0000256" key="1">
    <source>
        <dbReference type="SAM" id="MobiDB-lite"/>
    </source>
</evidence>
<sequence>MKFAHKLFKLFAAQPAPRFTAVAPAPLLLALEPRIVYEASVVPVAHAAASHHHADHFSEAHSNAVPGEGVTPGSNARADQGHHTGDKDKTNRALATTLLPGAQPEKQVVFIDPNVTDYQTLIAGLPSGTAYVVLNPNTDGLEQIAQYLQQHPGIDAVHLVSHGSDAQIEVGSTLLDTADLGQYSAELAQIGAAMKPGGDLLIYGCDVAENADGQALVQQIASLSGLNVAAATTPIGAASLGGDWTLNYDVGNVTTPVIFSAAAERNYDALLGQTTENFTSAAAESLNTGDVTSFSLDGITYTFNVANSNIVASDPNFAGISGESSPYNSLVVNNDSVANFTSVTITMQDGKAFSLSSIALDITLFNPGDTAYIQANGSATGEVALAYDAANGGETVVNEALSSSTFGDVTSVKLVFPNDGPALNIGNIVYTELSPPVVTTSGTTTTHEVGAPATVIDSGVTLSDSGSATQASGTVSISSGFQTGDTLSFTNTSSTTYGNISASFSGSVLTLSSSGASATNAQWQAALDAITFTSTSSTTGNRIISFSTNDGTLSSAVESDIVNVTAPPVVTTTGGATGYEVGASATAADSGATLSDGSHSTEASATVTISSGAASGDTLAFTNTSATLYGNISASFSGDVLTLTSNGASATTAQWTHALDAVDFSTTSSTTGDRTISFAVNDGTVTSAVATKTVDVTAPPVVTTSGGITSYETGASATAVDTGVALSDGSHSTEASATATISSGDASGDLLSFTNTSATLYGNISASFSGSVLTLTSSGASATTAQWTNALEAVTFSTSSTTTGNRTISFVVNDGSVNSATATKTVDVTNPVSVTTDSGSAAFVAGDNVTSTPVTVDPGLTVTDTITSTMATATVAITGNFHASEDTLGFSNTGSITGSYDGTTGVLTLTSASATLAQWQAALDSVTYSDTAVTPNNATRTISFTVTDADNNTSNTATRTVTVTDVDQTPIVTTTGGTTNYVGGASATTIDSGVTLSDRDNTTQAFGTVSIASGFHSGDTLSFTNTSSTLYGNIIASFNSGTGVLTLNSSGATATDAQWANAFDAVTFSAGSSATPGDRTVSFVVNDGTENSAAATRTVDVLGPPTVTTDSGSAAFVAGDNVASTPVTIDSGLTVTDGSASTLATATVAISGNFHSGEDVLGFTNNGSTMGNISGSYNAATGVLSLTSAGSSATLAQWQAALDAVTYTDTAVTPNSATRMISFSVTDTASNTSNTAPRTVTVVDTDQTPIVTTTGGTTNYVGGTSATAIDSGVTVSDLDNTTQAFGTVSIASGFHSGDTLTFTNTSSTLFGNITESYNSATGVMTLTSAGATATDAQWANALEAVTFSAGSSATPGNRTVSFVVNDGTDNSAAATKTVDVLGPPTVTTDSGSAAFVAGDNVSSTPVTADSGLSVTDGSASTLATATVAITGNFHSGEDVLGFANTGSITGSYDATTGVLTLTSASATLAQWQAALDSVTYTDTAVTPNNATRTISFTVTDANSDISNTATRTVTVVDTDQTPIVTTTGGTTTYVGGTSATAIDGGVTLSDRDNTTQASGTVSIASGFHSGDTLSFTNTSSTLYGNIIASFNAGTGVLTLNSSGATATDTQWANAFDAVTFSAGSSATPGDRTVSFVVNDGTENSAAATRTVDVLGPPSVTTDSGSAAFTAGDNVASTPVTIDSGLSVTDGSASTLATATVAITGNFHSGEDVLGFANNGSTMGNITGSYNAATGVLSLTSAGSSATLAQWQAALDAVTYTDTAVTPNNATRTISFTVTDANSNASNTATRTVTVADTDQTPIVTTTTGMTTFSSGDNTTSTPVVIDSGIDVSDRGNATLASATVAITSGFQNGYDELTFNADAATMGNITGTYTAATGVLSLSSAGSSATLAQWQAALDSILYTNTAITPSTATRTISFTVSDGIESSAPVTKDINVSATDQTPVATGGGTTVTYTDQSSGGAPVPLDPGVTLSDRGNAALTSATVSVSNGFVQGEDVLSFTGSAATGSITGSFNASTGVLTLSSNGSAATLAQWQAALESVSFSESGPGVSGPRTLSFTVSDGIKTSSPITTTVDVVVATAPSTDRPAAVLLPTSEGSPGPLLAEPMGNPVSSSLIVLDALDRAPPIGAIPGPLTFTFTDPNAPPAHFPVDYTSVSAVSPASVFDSSVADSLMFEQIPVVVDFDAAPDRLFSLDLSNVLPTADGLSLNASSDVSLQLADGRPLPAWLHYDASTGTLSGIMPARVHDVRIVVLQRNAAGNLMRNEIVLAPSGQHARHAHAHAVQHNAQHAAHNALTHLVERATPQAPLPAGKPSLAQQFAQARAVLHVMRPAATTAAAVPEHRA</sequence>
<accession>A0A1G7U7C9</accession>
<dbReference type="PANTHER" id="PTHR14139:SF2">
    <property type="entry name" value="CALSYNTENIN-1"/>
    <property type="match status" value="1"/>
</dbReference>
<dbReference type="EMBL" id="FNCJ01000003">
    <property type="protein sequence ID" value="SDG43307.1"/>
    <property type="molecule type" value="Genomic_DNA"/>
</dbReference>
<dbReference type="SUPFAM" id="SSF49313">
    <property type="entry name" value="Cadherin-like"/>
    <property type="match status" value="1"/>
</dbReference>